<dbReference type="GO" id="GO:0003729">
    <property type="term" value="F:mRNA binding"/>
    <property type="evidence" value="ECO:0007669"/>
    <property type="project" value="InterPro"/>
</dbReference>
<keyword evidence="6" id="KW-0694">RNA-binding</keyword>
<protein>
    <submittedName>
        <fullName evidence="8">HicA toxin of toxin-antitoxin</fullName>
    </submittedName>
</protein>
<keyword evidence="7" id="KW-0346">Stress response</keyword>
<dbReference type="GO" id="GO:0016787">
    <property type="term" value="F:hydrolase activity"/>
    <property type="evidence" value="ECO:0007669"/>
    <property type="project" value="UniProtKB-KW"/>
</dbReference>
<evidence type="ECO:0000256" key="2">
    <source>
        <dbReference type="ARBA" id="ARBA00022649"/>
    </source>
</evidence>
<evidence type="ECO:0000256" key="1">
    <source>
        <dbReference type="ARBA" id="ARBA00006620"/>
    </source>
</evidence>
<evidence type="ECO:0000256" key="5">
    <source>
        <dbReference type="ARBA" id="ARBA00022801"/>
    </source>
</evidence>
<dbReference type="Gene3D" id="3.30.920.30">
    <property type="entry name" value="Hypothetical protein"/>
    <property type="match status" value="1"/>
</dbReference>
<keyword evidence="3" id="KW-0540">Nuclease</keyword>
<keyword evidence="5" id="KW-0378">Hydrolase</keyword>
<dbReference type="InterPro" id="IPR038570">
    <property type="entry name" value="HicA_sf"/>
</dbReference>
<name>A0A1W1VXB4_9FIRM</name>
<gene>
    <name evidence="8" type="ORF">SAMN00808754_2082</name>
</gene>
<proteinExistence type="inferred from homology"/>
<evidence type="ECO:0000256" key="7">
    <source>
        <dbReference type="ARBA" id="ARBA00023016"/>
    </source>
</evidence>
<evidence type="ECO:0000256" key="3">
    <source>
        <dbReference type="ARBA" id="ARBA00022722"/>
    </source>
</evidence>
<evidence type="ECO:0000256" key="6">
    <source>
        <dbReference type="ARBA" id="ARBA00022884"/>
    </source>
</evidence>
<dbReference type="InterPro" id="IPR012933">
    <property type="entry name" value="HicA_mRNA_interferase"/>
</dbReference>
<reference evidence="8 9" key="1">
    <citation type="submission" date="2017-04" db="EMBL/GenBank/DDBJ databases">
        <authorList>
            <person name="Afonso C.L."/>
            <person name="Miller P.J."/>
            <person name="Scott M.A."/>
            <person name="Spackman E."/>
            <person name="Goraichik I."/>
            <person name="Dimitrov K.M."/>
            <person name="Suarez D.L."/>
            <person name="Swayne D.E."/>
        </authorList>
    </citation>
    <scope>NUCLEOTIDE SEQUENCE [LARGE SCALE GENOMIC DNA]</scope>
    <source>
        <strain evidence="8 9">ToBE</strain>
    </source>
</reference>
<dbReference type="OrthoDB" id="7065165at2"/>
<organism evidence="8 9">
    <name type="scientific">Thermanaeromonas toyohensis ToBE</name>
    <dbReference type="NCBI Taxonomy" id="698762"/>
    <lineage>
        <taxon>Bacteria</taxon>
        <taxon>Bacillati</taxon>
        <taxon>Bacillota</taxon>
        <taxon>Clostridia</taxon>
        <taxon>Neomoorellales</taxon>
        <taxon>Neomoorellaceae</taxon>
        <taxon>Thermanaeromonas</taxon>
    </lineage>
</organism>
<evidence type="ECO:0000313" key="8">
    <source>
        <dbReference type="EMBL" id="SMB98022.1"/>
    </source>
</evidence>
<keyword evidence="4" id="KW-0255">Endonuclease</keyword>
<dbReference type="STRING" id="698762.SAMN00808754_2082"/>
<keyword evidence="9" id="KW-1185">Reference proteome</keyword>
<dbReference type="Proteomes" id="UP000192569">
    <property type="component" value="Chromosome I"/>
</dbReference>
<dbReference type="GO" id="GO:0004519">
    <property type="term" value="F:endonuclease activity"/>
    <property type="evidence" value="ECO:0007669"/>
    <property type="project" value="UniProtKB-KW"/>
</dbReference>
<dbReference type="Pfam" id="PF07927">
    <property type="entry name" value="HicA_toxin"/>
    <property type="match status" value="1"/>
</dbReference>
<dbReference type="SUPFAM" id="SSF54786">
    <property type="entry name" value="YcfA/nrd intein domain"/>
    <property type="match status" value="1"/>
</dbReference>
<dbReference type="AlphaFoldDB" id="A0A1W1VXB4"/>
<evidence type="ECO:0000313" key="9">
    <source>
        <dbReference type="Proteomes" id="UP000192569"/>
    </source>
</evidence>
<accession>A0A1W1VXB4</accession>
<dbReference type="RefSeq" id="WP_084665653.1">
    <property type="nucleotide sequence ID" value="NZ_LT838272.1"/>
</dbReference>
<comment type="similarity">
    <text evidence="1">Belongs to the HicA mRNA interferase family.</text>
</comment>
<keyword evidence="2" id="KW-1277">Toxin-antitoxin system</keyword>
<sequence length="69" mass="8015">MKPLKRRELIAKLKHFGFEGPFPGGKHSYMKRGSLKIRIPNEHGTDISEDLLQRILKQAGISKEEWDRT</sequence>
<dbReference type="EMBL" id="LT838272">
    <property type="protein sequence ID" value="SMB98022.1"/>
    <property type="molecule type" value="Genomic_DNA"/>
</dbReference>
<evidence type="ECO:0000256" key="4">
    <source>
        <dbReference type="ARBA" id="ARBA00022759"/>
    </source>
</evidence>